<keyword evidence="6" id="KW-0238">DNA-binding</keyword>
<evidence type="ECO:0000313" key="10">
    <source>
        <dbReference type="Proteomes" id="UP000077134"/>
    </source>
</evidence>
<evidence type="ECO:0000256" key="4">
    <source>
        <dbReference type="ARBA" id="ARBA00022691"/>
    </source>
</evidence>
<dbReference type="GO" id="GO:0032259">
    <property type="term" value="P:methylation"/>
    <property type="evidence" value="ECO:0007669"/>
    <property type="project" value="UniProtKB-KW"/>
</dbReference>
<comment type="catalytic activity">
    <reaction evidence="7">
        <text>a 2'-deoxyadenosine in DNA + S-adenosyl-L-methionine = an N(6)-methyl-2'-deoxyadenosine in DNA + S-adenosyl-L-homocysteine + H(+)</text>
        <dbReference type="Rhea" id="RHEA:15197"/>
        <dbReference type="Rhea" id="RHEA-COMP:12418"/>
        <dbReference type="Rhea" id="RHEA-COMP:12419"/>
        <dbReference type="ChEBI" id="CHEBI:15378"/>
        <dbReference type="ChEBI" id="CHEBI:57856"/>
        <dbReference type="ChEBI" id="CHEBI:59789"/>
        <dbReference type="ChEBI" id="CHEBI:90615"/>
        <dbReference type="ChEBI" id="CHEBI:90616"/>
        <dbReference type="EC" id="2.1.1.72"/>
    </reaction>
</comment>
<dbReference type="OrthoDB" id="9814572at2"/>
<dbReference type="GO" id="GO:0008170">
    <property type="term" value="F:N-methyltransferase activity"/>
    <property type="evidence" value="ECO:0007669"/>
    <property type="project" value="InterPro"/>
</dbReference>
<dbReference type="SUPFAM" id="SSF53335">
    <property type="entry name" value="S-adenosyl-L-methionine-dependent methyltransferases"/>
    <property type="match status" value="1"/>
</dbReference>
<dbReference type="EC" id="2.1.1.72" evidence="1"/>
<dbReference type="GO" id="GO:0003677">
    <property type="term" value="F:DNA binding"/>
    <property type="evidence" value="ECO:0007669"/>
    <property type="project" value="UniProtKB-KW"/>
</dbReference>
<evidence type="ECO:0000256" key="2">
    <source>
        <dbReference type="ARBA" id="ARBA00022603"/>
    </source>
</evidence>
<organism evidence="9 10">
    <name type="scientific">Paenibacillus crassostreae</name>
    <dbReference type="NCBI Taxonomy" id="1763538"/>
    <lineage>
        <taxon>Bacteria</taxon>
        <taxon>Bacillati</taxon>
        <taxon>Bacillota</taxon>
        <taxon>Bacilli</taxon>
        <taxon>Bacillales</taxon>
        <taxon>Paenibacillaceae</taxon>
        <taxon>Paenibacillus</taxon>
    </lineage>
</organism>
<dbReference type="GO" id="GO:0009307">
    <property type="term" value="P:DNA restriction-modification system"/>
    <property type="evidence" value="ECO:0007669"/>
    <property type="project" value="UniProtKB-KW"/>
</dbReference>
<evidence type="ECO:0000256" key="1">
    <source>
        <dbReference type="ARBA" id="ARBA00011900"/>
    </source>
</evidence>
<dbReference type="Gene3D" id="3.40.50.150">
    <property type="entry name" value="Vaccinia Virus protein VP39"/>
    <property type="match status" value="1"/>
</dbReference>
<dbReference type="AlphaFoldDB" id="A0A167EJ65"/>
<dbReference type="InterPro" id="IPR003356">
    <property type="entry name" value="DNA_methylase_A-5"/>
</dbReference>
<dbReference type="CDD" id="cd02440">
    <property type="entry name" value="AdoMet_MTases"/>
    <property type="match status" value="1"/>
</dbReference>
<feature type="domain" description="DNA methylase adenine-specific" evidence="8">
    <location>
        <begin position="134"/>
        <end position="400"/>
    </location>
</feature>
<dbReference type="InterPro" id="IPR051537">
    <property type="entry name" value="DNA_Adenine_Mtase"/>
</dbReference>
<accession>A0A167EJ65</accession>
<comment type="caution">
    <text evidence="9">The sequence shown here is derived from an EMBL/GenBank/DDBJ whole genome shotgun (WGS) entry which is preliminary data.</text>
</comment>
<dbReference type="EMBL" id="LSFN01000007">
    <property type="protein sequence ID" value="OAB75594.1"/>
    <property type="molecule type" value="Genomic_DNA"/>
</dbReference>
<evidence type="ECO:0000259" key="8">
    <source>
        <dbReference type="Pfam" id="PF02384"/>
    </source>
</evidence>
<keyword evidence="3" id="KW-0808">Transferase</keyword>
<keyword evidence="5" id="KW-0680">Restriction system</keyword>
<dbReference type="InterPro" id="IPR044946">
    <property type="entry name" value="Restrct_endonuc_typeI_TRD_sf"/>
</dbReference>
<dbReference type="PANTHER" id="PTHR42933">
    <property type="entry name" value="SLR6095 PROTEIN"/>
    <property type="match status" value="1"/>
</dbReference>
<name>A0A167EJ65_9BACL</name>
<reference evidence="9 10" key="1">
    <citation type="submission" date="2016-02" db="EMBL/GenBank/DDBJ databases">
        <title>Paenibacillus sp. LPB0068, isolated from Crassostrea gigas.</title>
        <authorList>
            <person name="Shin S.-K."/>
            <person name="Yi H."/>
        </authorList>
    </citation>
    <scope>NUCLEOTIDE SEQUENCE [LARGE SCALE GENOMIC DNA]</scope>
    <source>
        <strain evidence="9 10">LPB0068</strain>
    </source>
</reference>
<proteinExistence type="predicted"/>
<evidence type="ECO:0000256" key="6">
    <source>
        <dbReference type="ARBA" id="ARBA00023125"/>
    </source>
</evidence>
<dbReference type="RefSeq" id="WP_068657005.1">
    <property type="nucleotide sequence ID" value="NZ_CP017773.1"/>
</dbReference>
<evidence type="ECO:0000256" key="3">
    <source>
        <dbReference type="ARBA" id="ARBA00022679"/>
    </source>
</evidence>
<dbReference type="PRINTS" id="PR00507">
    <property type="entry name" value="N12N6MTFRASE"/>
</dbReference>
<dbReference type="InterPro" id="IPR029063">
    <property type="entry name" value="SAM-dependent_MTases_sf"/>
</dbReference>
<dbReference type="PANTHER" id="PTHR42933:SF4">
    <property type="entry name" value="TYPE I RESTRICTION ENZYME ECOKI METHYLASE SUBUNIT"/>
    <property type="match status" value="1"/>
</dbReference>
<evidence type="ECO:0000313" key="9">
    <source>
        <dbReference type="EMBL" id="OAB75594.1"/>
    </source>
</evidence>
<evidence type="ECO:0000256" key="5">
    <source>
        <dbReference type="ARBA" id="ARBA00022747"/>
    </source>
</evidence>
<evidence type="ECO:0000256" key="7">
    <source>
        <dbReference type="ARBA" id="ARBA00047942"/>
    </source>
</evidence>
<dbReference type="Pfam" id="PF02384">
    <property type="entry name" value="N6_Mtase"/>
    <property type="match status" value="1"/>
</dbReference>
<dbReference type="KEGG" id="pcx:LPB68_21875"/>
<dbReference type="Gene3D" id="3.90.220.20">
    <property type="entry name" value="DNA methylase specificity domains"/>
    <property type="match status" value="1"/>
</dbReference>
<gene>
    <name evidence="9" type="ORF">PNBC_08165</name>
</gene>
<protein>
    <recommendedName>
        <fullName evidence="1">site-specific DNA-methyltransferase (adenine-specific)</fullName>
        <ecNumber evidence="1">2.1.1.72</ecNumber>
    </recommendedName>
</protein>
<dbReference type="Proteomes" id="UP000077134">
    <property type="component" value="Unassembled WGS sequence"/>
</dbReference>
<dbReference type="SUPFAM" id="SSF116734">
    <property type="entry name" value="DNA methylase specificity domain"/>
    <property type="match status" value="1"/>
</dbReference>
<sequence length="616" mass="69156">MDNNNGKTLYTLDKMRGVLNTEQNDRIIVPLLALRYAYAYQKEDDFQFSISWEELCSDRTGDKIICAMNELAIQKPWIEQGLKLFEVEGIRNLDSLLYELRKVELAKDNRELLEIYFSLSAKNRSKYGVSNEAKKLYEPKEVNELAVKLLDIKSDSSVYDFHAGYGRPLVEAARSNSNISVYGMDANPELVGIAELSAFMCGLQQGDFQQGDVFNVLRNEVGSERKFDYVISHPPLGIKLNEGIHTKYGEIRRDGTLGFVVHALESLKEEGKGIVTVSNGVLFQGSGGIRKELIDNDWIDAVITLPAGIFTGSGLSITMLVINKKKAPERKGKVQVIDASSFGERKRGAVIMSSSELDQIKDSYFNYKEDNKLCRILDISEISQNKYNLLPGFYLQMEDASSLIGEVQIDRSAFEKNQETIKLKDMVRIYRGLNTASGLDTDTLNAKVIQLADVQDGSLHLETVGTYGLKLSTKEEEAEIQVGDVLLTSRGIAMKCAVVTEITNGPYYLSANFIGLRPSQGVNPYFLLTFFESPIGESYIRSLRKGVTLPILNRNDIEDIPIPNLTSEEMEQIGNQYKKVLSDYTEAKIAAEHMQVSQLEQIYRKMGISKGYKRKD</sequence>
<keyword evidence="2" id="KW-0489">Methyltransferase</keyword>
<keyword evidence="4" id="KW-0949">S-adenosyl-L-methionine</keyword>
<dbReference type="GO" id="GO:0009007">
    <property type="term" value="F:site-specific DNA-methyltransferase (adenine-specific) activity"/>
    <property type="evidence" value="ECO:0007669"/>
    <property type="project" value="UniProtKB-EC"/>
</dbReference>
<keyword evidence="10" id="KW-1185">Reference proteome</keyword>